<organism evidence="5 6">
    <name type="scientific">Agrocybe pediades</name>
    <dbReference type="NCBI Taxonomy" id="84607"/>
    <lineage>
        <taxon>Eukaryota</taxon>
        <taxon>Fungi</taxon>
        <taxon>Dikarya</taxon>
        <taxon>Basidiomycota</taxon>
        <taxon>Agaricomycotina</taxon>
        <taxon>Agaricomycetes</taxon>
        <taxon>Agaricomycetidae</taxon>
        <taxon>Agaricales</taxon>
        <taxon>Agaricineae</taxon>
        <taxon>Strophariaceae</taxon>
        <taxon>Agrocybe</taxon>
    </lineage>
</organism>
<proteinExistence type="inferred from homology"/>
<dbReference type="Gene3D" id="3.40.50.300">
    <property type="entry name" value="P-loop containing nucleotide triphosphate hydrolases"/>
    <property type="match status" value="1"/>
</dbReference>
<dbReference type="InterPro" id="IPR027417">
    <property type="entry name" value="P-loop_NTPase"/>
</dbReference>
<accession>A0A8H4QTM0</accession>
<evidence type="ECO:0000256" key="1">
    <source>
        <dbReference type="ARBA" id="ARBA00008000"/>
    </source>
</evidence>
<evidence type="ECO:0000259" key="4">
    <source>
        <dbReference type="PROSITE" id="PS51387"/>
    </source>
</evidence>
<dbReference type="InterPro" id="IPR056884">
    <property type="entry name" value="NPHP3-like_N"/>
</dbReference>
<dbReference type="InterPro" id="IPR016169">
    <property type="entry name" value="FAD-bd_PCMH_sub2"/>
</dbReference>
<dbReference type="InterPro" id="IPR006094">
    <property type="entry name" value="Oxid_FAD_bind_N"/>
</dbReference>
<gene>
    <name evidence="5" type="ORF">D9613_006364</name>
</gene>
<dbReference type="PROSITE" id="PS51387">
    <property type="entry name" value="FAD_PCMH"/>
    <property type="match status" value="1"/>
</dbReference>
<dbReference type="Gene3D" id="3.40.390.10">
    <property type="entry name" value="Collagenase (Catalytic Domain)"/>
    <property type="match status" value="1"/>
</dbReference>
<sequence>MISSKQGVLITGGQFTQHYHVQTSVGNKAPIDILMEAVAPNAFHDSGASFDKPKCHPRTRLKILEDIMCWILGEGSDPRAGKQFMWLNGAAGCGKSAIAQSTVESCIGRGLLLASFFFSKSDPTRNHAGSLVATLAYQLYCAFPETEVQTEILSAIKKDPLIFKKTLQQQFTALIAQPLRAHFSKDLSVQLRVPFLIVIDGLDESTDRTAQKAILTGLAECVHNSNLCIPIFVASRPEHDIKLSFSSKYLKDIHTVLSLDLEDGRDANSDIRLYLFDRFAEIKDDFDNRTTGSKLSQDWPGVWVIETLVRKSSRQFIYAATVIRYVESTLNGNHPFAGLDELYAMILESALDVEKVLHVLSLHLIVGVICWSVIEKLLSYDEGEVETLFCDMGALIQIYKERDELYLRFLHASFREYLLDAARSKQFHINMDHECMRHATHVLQYLASCCSNSFNLGPIPGGPMDISRKIQNQMARHISQITISLELRQSMLSFPLKEFLEPHSTSTRTYSQLLVDFVNPFLTLLKTMVLKDPTLSYIQDHQLGNLRSALLPQIQRYFNDDRLALVLVLFYHLGSHCFVPILYNIKTRHYHSTPLHEDDILALSCMTIWDDFSMFVFKDSIFHLYVRQLLRDPGIPAKCTIGPSVHERAALACFKELATTVPRLPSFSGKDIDIASVADDAEDDTYPKLSFESSAKSGRWQFKCSKGRISSDDEELYFLLLGYGIFLLPLCGRSDALAAASEEHGRMSYIDQPDGPFPIRRRLLHKEINNYLARVLPTSESRDTSSLYRRITSDLFEIVYLYTPCHTRTLSRKTPFLTSSVTPTISLGQANTRPITHSCTTGPVRNYSTNPSNPQPRSKLSNSSVIILAIGSAFCGFAIAQLPFFYGDSVEVQQNATTQKAKPQFATPEEMEQAITELKKAFGQEGDNGKVSTDPDDLHDHGFSENDHHPGMKHSVVVYPESTEDVVEIVKIATKYRAPIIAYSGATSLEGQYRGHATGGICVDMMNMDGIIAIHGIPLFFPIDPAPGATIGGMLSTGFSGTNAVRYGTAKGEWFLNATVVLPSGEELEDQVQLNHGLSRDRLRPLRVLPLPEEQCGYDPAQRNSRTGECYDEVGDNIADTLPQAFGSDGCPKGRDKCPGDTQDLINNFMDYSYDSCMDSFTKGQAVRMRESAKAFRRPGGKVAPSEKKASTTTVLVLEKDSNSEWQFGKHLRYRRQPLRLHLWRLGVCRQPRLCSRLSLLPFWSGPVAPARRVHPQPVPSSLTSIGPSYAITSTSPLVKSSA</sequence>
<keyword evidence="6" id="KW-1185">Reference proteome</keyword>
<dbReference type="GO" id="GO:0005739">
    <property type="term" value="C:mitochondrion"/>
    <property type="evidence" value="ECO:0007669"/>
    <property type="project" value="TreeGrafter"/>
</dbReference>
<keyword evidence="2" id="KW-0677">Repeat</keyword>
<dbReference type="GO" id="GO:0008237">
    <property type="term" value="F:metallopeptidase activity"/>
    <property type="evidence" value="ECO:0007669"/>
    <property type="project" value="InterPro"/>
</dbReference>
<dbReference type="GO" id="GO:1903457">
    <property type="term" value="P:lactate catabolic process"/>
    <property type="evidence" value="ECO:0007669"/>
    <property type="project" value="TreeGrafter"/>
</dbReference>
<dbReference type="Proteomes" id="UP000521872">
    <property type="component" value="Unassembled WGS sequence"/>
</dbReference>
<evidence type="ECO:0000256" key="2">
    <source>
        <dbReference type="ARBA" id="ARBA00022737"/>
    </source>
</evidence>
<feature type="domain" description="FAD-binding PCMH-type" evidence="4">
    <location>
        <begin position="949"/>
        <end position="1036"/>
    </location>
</feature>
<dbReference type="SUPFAM" id="SSF56176">
    <property type="entry name" value="FAD-binding/transporter-associated domain-like"/>
    <property type="match status" value="1"/>
</dbReference>
<dbReference type="PANTHER" id="PTHR11748">
    <property type="entry name" value="D-LACTATE DEHYDROGENASE"/>
    <property type="match status" value="1"/>
</dbReference>
<dbReference type="GO" id="GO:0071949">
    <property type="term" value="F:FAD binding"/>
    <property type="evidence" value="ECO:0007669"/>
    <property type="project" value="InterPro"/>
</dbReference>
<dbReference type="GO" id="GO:0008720">
    <property type="term" value="F:D-lactate dehydrogenase (NAD+) activity"/>
    <property type="evidence" value="ECO:0007669"/>
    <property type="project" value="TreeGrafter"/>
</dbReference>
<evidence type="ECO:0000313" key="6">
    <source>
        <dbReference type="Proteomes" id="UP000521872"/>
    </source>
</evidence>
<dbReference type="GO" id="GO:0004458">
    <property type="term" value="F:D-lactate dehydrogenase (cytochrome) activity"/>
    <property type="evidence" value="ECO:0007669"/>
    <property type="project" value="TreeGrafter"/>
</dbReference>
<dbReference type="Pfam" id="PF24883">
    <property type="entry name" value="NPHP3_N"/>
    <property type="match status" value="1"/>
</dbReference>
<dbReference type="InterPro" id="IPR016166">
    <property type="entry name" value="FAD-bd_PCMH"/>
</dbReference>
<dbReference type="EMBL" id="JAACJL010000030">
    <property type="protein sequence ID" value="KAF4617132.1"/>
    <property type="molecule type" value="Genomic_DNA"/>
</dbReference>
<comment type="caution">
    <text evidence="5">The sequence shown here is derived from an EMBL/GenBank/DDBJ whole genome shotgun (WGS) entry which is preliminary data.</text>
</comment>
<feature type="region of interest" description="Disordered" evidence="3">
    <location>
        <begin position="832"/>
        <end position="859"/>
    </location>
</feature>
<evidence type="ECO:0000313" key="5">
    <source>
        <dbReference type="EMBL" id="KAF4617132.1"/>
    </source>
</evidence>
<protein>
    <recommendedName>
        <fullName evidence="4">FAD-binding PCMH-type domain-containing protein</fullName>
    </recommendedName>
</protein>
<dbReference type="Pfam" id="PF01565">
    <property type="entry name" value="FAD_binding_4"/>
    <property type="match status" value="1"/>
</dbReference>
<dbReference type="InterPro" id="IPR024079">
    <property type="entry name" value="MetalloPept_cat_dom_sf"/>
</dbReference>
<evidence type="ECO:0000256" key="3">
    <source>
        <dbReference type="SAM" id="MobiDB-lite"/>
    </source>
</evidence>
<comment type="similarity">
    <text evidence="1">Belongs to the FAD-binding oxidoreductase/transferase type 4 family.</text>
</comment>
<dbReference type="PANTHER" id="PTHR11748:SF111">
    <property type="entry name" value="D-LACTATE DEHYDROGENASE, MITOCHONDRIAL-RELATED"/>
    <property type="match status" value="1"/>
</dbReference>
<reference evidence="5 6" key="1">
    <citation type="submission" date="2019-12" db="EMBL/GenBank/DDBJ databases">
        <authorList>
            <person name="Floudas D."/>
            <person name="Bentzer J."/>
            <person name="Ahren D."/>
            <person name="Johansson T."/>
            <person name="Persson P."/>
            <person name="Tunlid A."/>
        </authorList>
    </citation>
    <scope>NUCLEOTIDE SEQUENCE [LARGE SCALE GENOMIC DNA]</scope>
    <source>
        <strain evidence="5 6">CBS 102.39</strain>
    </source>
</reference>
<name>A0A8H4QTM0_9AGAR</name>
<dbReference type="Gene3D" id="3.30.465.10">
    <property type="match status" value="2"/>
</dbReference>
<dbReference type="InterPro" id="IPR036318">
    <property type="entry name" value="FAD-bd_PCMH-like_sf"/>
</dbReference>